<evidence type="ECO:0000313" key="1">
    <source>
        <dbReference type="EMBL" id="KAK4226541.1"/>
    </source>
</evidence>
<evidence type="ECO:0000313" key="2">
    <source>
        <dbReference type="Proteomes" id="UP001301958"/>
    </source>
</evidence>
<organism evidence="1 2">
    <name type="scientific">Podospora fimiseda</name>
    <dbReference type="NCBI Taxonomy" id="252190"/>
    <lineage>
        <taxon>Eukaryota</taxon>
        <taxon>Fungi</taxon>
        <taxon>Dikarya</taxon>
        <taxon>Ascomycota</taxon>
        <taxon>Pezizomycotina</taxon>
        <taxon>Sordariomycetes</taxon>
        <taxon>Sordariomycetidae</taxon>
        <taxon>Sordariales</taxon>
        <taxon>Podosporaceae</taxon>
        <taxon>Podospora</taxon>
    </lineage>
</organism>
<reference evidence="1" key="1">
    <citation type="journal article" date="2023" name="Mol. Phylogenet. Evol.">
        <title>Genome-scale phylogeny and comparative genomics of the fungal order Sordariales.</title>
        <authorList>
            <person name="Hensen N."/>
            <person name="Bonometti L."/>
            <person name="Westerberg I."/>
            <person name="Brannstrom I.O."/>
            <person name="Guillou S."/>
            <person name="Cros-Aarteil S."/>
            <person name="Calhoun S."/>
            <person name="Haridas S."/>
            <person name="Kuo A."/>
            <person name="Mondo S."/>
            <person name="Pangilinan J."/>
            <person name="Riley R."/>
            <person name="LaButti K."/>
            <person name="Andreopoulos B."/>
            <person name="Lipzen A."/>
            <person name="Chen C."/>
            <person name="Yan M."/>
            <person name="Daum C."/>
            <person name="Ng V."/>
            <person name="Clum A."/>
            <person name="Steindorff A."/>
            <person name="Ohm R.A."/>
            <person name="Martin F."/>
            <person name="Silar P."/>
            <person name="Natvig D.O."/>
            <person name="Lalanne C."/>
            <person name="Gautier V."/>
            <person name="Ament-Velasquez S.L."/>
            <person name="Kruys A."/>
            <person name="Hutchinson M.I."/>
            <person name="Powell A.J."/>
            <person name="Barry K."/>
            <person name="Miller A.N."/>
            <person name="Grigoriev I.V."/>
            <person name="Debuchy R."/>
            <person name="Gladieux P."/>
            <person name="Hiltunen Thoren M."/>
            <person name="Johannesson H."/>
        </authorList>
    </citation>
    <scope>NUCLEOTIDE SEQUENCE</scope>
    <source>
        <strain evidence="1">CBS 990.96</strain>
    </source>
</reference>
<name>A0AAN7BNE8_9PEZI</name>
<sequence>MKDPRTLEKVVSDQLIPWAAQSIYKSLNQAVIPHVVIVVNDEHFPNAQDEWDHHKSTEKYLTSLETPFENDPNLRSVVGALEPEVAPNIKTHADFLKNFYSSVIFVNIPRKAYLMRMDQQLATAYEVIKKRSSESYQRKDELGVLFKAERLERVFTAVFEHFSEEPDKPFNFLMDLLWQSHIPGDLDDNLFTFFRTFQGAVKPVESENLQHNAPQLFPLMTQILSSYIFLDSERNSNHVLSKSLRNYNYGPALRKAFEKFCETVLHCAFESKTGDARCCNVKANHGEKDHQGVDGKSLGKGNFRFAPKFDPSTFFEEWVNQIRKKLDNFQTELEEETKKTEEAALVEIAVKAHRRRLVEFLSNVDIASFLNIISVSVVCATACLST</sequence>
<reference evidence="1" key="2">
    <citation type="submission" date="2023-05" db="EMBL/GenBank/DDBJ databases">
        <authorList>
            <consortium name="Lawrence Berkeley National Laboratory"/>
            <person name="Steindorff A."/>
            <person name="Hensen N."/>
            <person name="Bonometti L."/>
            <person name="Westerberg I."/>
            <person name="Brannstrom I.O."/>
            <person name="Guillou S."/>
            <person name="Cros-Aarteil S."/>
            <person name="Calhoun S."/>
            <person name="Haridas S."/>
            <person name="Kuo A."/>
            <person name="Mondo S."/>
            <person name="Pangilinan J."/>
            <person name="Riley R."/>
            <person name="Labutti K."/>
            <person name="Andreopoulos B."/>
            <person name="Lipzen A."/>
            <person name="Chen C."/>
            <person name="Yanf M."/>
            <person name="Daum C."/>
            <person name="Ng V."/>
            <person name="Clum A."/>
            <person name="Ohm R."/>
            <person name="Martin F."/>
            <person name="Silar P."/>
            <person name="Natvig D."/>
            <person name="Lalanne C."/>
            <person name="Gautier V."/>
            <person name="Ament-Velasquez S.L."/>
            <person name="Kruys A."/>
            <person name="Hutchinson M.I."/>
            <person name="Powell A.J."/>
            <person name="Barry K."/>
            <person name="Miller A.N."/>
            <person name="Grigoriev I.V."/>
            <person name="Debuchy R."/>
            <person name="Gladieux P."/>
            <person name="Thoren M.H."/>
            <person name="Johannesson H."/>
        </authorList>
    </citation>
    <scope>NUCLEOTIDE SEQUENCE</scope>
    <source>
        <strain evidence="1">CBS 990.96</strain>
    </source>
</reference>
<protein>
    <submittedName>
        <fullName evidence="1">Uncharacterized protein</fullName>
    </submittedName>
</protein>
<dbReference type="Proteomes" id="UP001301958">
    <property type="component" value="Unassembled WGS sequence"/>
</dbReference>
<comment type="caution">
    <text evidence="1">The sequence shown here is derived from an EMBL/GenBank/DDBJ whole genome shotgun (WGS) entry which is preliminary data.</text>
</comment>
<dbReference type="EMBL" id="MU865346">
    <property type="protein sequence ID" value="KAK4226541.1"/>
    <property type="molecule type" value="Genomic_DNA"/>
</dbReference>
<gene>
    <name evidence="1" type="ORF">QBC38DRAFT_228490</name>
</gene>
<proteinExistence type="predicted"/>
<accession>A0AAN7BNE8</accession>
<dbReference type="AlphaFoldDB" id="A0AAN7BNE8"/>
<keyword evidence="2" id="KW-1185">Reference proteome</keyword>